<proteinExistence type="inferred from homology"/>
<comment type="caution">
    <text evidence="7">The sequence shown here is derived from an EMBL/GenBank/DDBJ whole genome shotgun (WGS) entry which is preliminary data.</text>
</comment>
<evidence type="ECO:0008006" key="9">
    <source>
        <dbReference type="Google" id="ProtNLM"/>
    </source>
</evidence>
<gene>
    <name evidence="7" type="ORF">COT77_00425</name>
</gene>
<feature type="transmembrane region" description="Helical" evidence="6">
    <location>
        <begin position="7"/>
        <end position="28"/>
    </location>
</feature>
<feature type="transmembrane region" description="Helical" evidence="6">
    <location>
        <begin position="202"/>
        <end position="231"/>
    </location>
</feature>
<dbReference type="PANTHER" id="PTHR21716:SF62">
    <property type="entry name" value="TRANSPORT PROTEIN YDBI-RELATED"/>
    <property type="match status" value="1"/>
</dbReference>
<keyword evidence="3 6" id="KW-0812">Transmembrane</keyword>
<dbReference type="GO" id="GO:0016020">
    <property type="term" value="C:membrane"/>
    <property type="evidence" value="ECO:0007669"/>
    <property type="project" value="UniProtKB-SubCell"/>
</dbReference>
<dbReference type="Pfam" id="PF01594">
    <property type="entry name" value="AI-2E_transport"/>
    <property type="match status" value="1"/>
</dbReference>
<dbReference type="Proteomes" id="UP000228596">
    <property type="component" value="Unassembled WGS sequence"/>
</dbReference>
<feature type="transmembrane region" description="Helical" evidence="6">
    <location>
        <begin position="136"/>
        <end position="162"/>
    </location>
</feature>
<accession>A0A2M6WXT5</accession>
<evidence type="ECO:0000256" key="4">
    <source>
        <dbReference type="ARBA" id="ARBA00022989"/>
    </source>
</evidence>
<evidence type="ECO:0000256" key="1">
    <source>
        <dbReference type="ARBA" id="ARBA00004141"/>
    </source>
</evidence>
<reference evidence="8" key="1">
    <citation type="submission" date="2017-09" db="EMBL/GenBank/DDBJ databases">
        <title>Depth-based differentiation of microbial function through sediment-hosted aquifers and enrichment of novel symbionts in the deep terrestrial subsurface.</title>
        <authorList>
            <person name="Probst A.J."/>
            <person name="Ladd B."/>
            <person name="Jarett J.K."/>
            <person name="Geller-Mcgrath D.E."/>
            <person name="Sieber C.M.K."/>
            <person name="Emerson J.B."/>
            <person name="Anantharaman K."/>
            <person name="Thomas B.C."/>
            <person name="Malmstrom R."/>
            <person name="Stieglmeier M."/>
            <person name="Klingl A."/>
            <person name="Woyke T."/>
            <person name="Ryan C.M."/>
            <person name="Banfield J.F."/>
        </authorList>
    </citation>
    <scope>NUCLEOTIDE SEQUENCE [LARGE SCALE GENOMIC DNA]</scope>
</reference>
<feature type="transmembrane region" description="Helical" evidence="6">
    <location>
        <begin position="243"/>
        <end position="273"/>
    </location>
</feature>
<dbReference type="InterPro" id="IPR002549">
    <property type="entry name" value="AI-2E-like"/>
</dbReference>
<evidence type="ECO:0000256" key="5">
    <source>
        <dbReference type="ARBA" id="ARBA00023136"/>
    </source>
</evidence>
<evidence type="ECO:0000256" key="6">
    <source>
        <dbReference type="SAM" id="Phobius"/>
    </source>
</evidence>
<dbReference type="PANTHER" id="PTHR21716">
    <property type="entry name" value="TRANSMEMBRANE PROTEIN"/>
    <property type="match status" value="1"/>
</dbReference>
<organism evidence="7 8">
    <name type="scientific">Candidatus Berkelbacteria bacterium CG10_big_fil_rev_8_21_14_0_10_41_12</name>
    <dbReference type="NCBI Taxonomy" id="1974513"/>
    <lineage>
        <taxon>Bacteria</taxon>
        <taxon>Candidatus Berkelbacteria</taxon>
    </lineage>
</organism>
<protein>
    <recommendedName>
        <fullName evidence="9">AI-2E family transporter</fullName>
    </recommendedName>
</protein>
<dbReference type="EMBL" id="PEZV01000003">
    <property type="protein sequence ID" value="PIT97624.1"/>
    <property type="molecule type" value="Genomic_DNA"/>
</dbReference>
<comment type="similarity">
    <text evidence="2">Belongs to the autoinducer-2 exporter (AI-2E) (TC 2.A.86) family.</text>
</comment>
<name>A0A2M6WXT5_9BACT</name>
<evidence type="ECO:0000256" key="3">
    <source>
        <dbReference type="ARBA" id="ARBA00022692"/>
    </source>
</evidence>
<keyword evidence="5 6" id="KW-0472">Membrane</keyword>
<sequence>MEEKKVIFEISVMSVVKVVALLFAFYVLYLVRDIVYLLIVVLVISTALEPLVARLATQKIPRALSIIVIYLFILIILSFLLYLIIPPMALQLKELALNVPYYSKRLSDFTQNAGIQSLQNVLSQLSLTLSSYGGDAIGAVFSIFGGIFSAVTIFVLTFYFLVEENGVRHFLFNLVPVAKQERVAKIIKKVGIKFSHWIRGQLGLMLLMGIIDGILFYILGVPFALTLGVLAGLLEIIPIVGPILSGIVAVIIAFIAGIAFWKILLLVGLLILVQQLENQILVPKIMQKAVGLSPVVVIIALLIGGKLFGIGGAILAVPLAAGIQVVYQEYTEIK</sequence>
<dbReference type="AlphaFoldDB" id="A0A2M6WXT5"/>
<dbReference type="GO" id="GO:0055085">
    <property type="term" value="P:transmembrane transport"/>
    <property type="evidence" value="ECO:0007669"/>
    <property type="project" value="TreeGrafter"/>
</dbReference>
<feature type="transmembrane region" description="Helical" evidence="6">
    <location>
        <begin position="64"/>
        <end position="85"/>
    </location>
</feature>
<feature type="transmembrane region" description="Helical" evidence="6">
    <location>
        <begin position="34"/>
        <end position="52"/>
    </location>
</feature>
<evidence type="ECO:0000313" key="8">
    <source>
        <dbReference type="Proteomes" id="UP000228596"/>
    </source>
</evidence>
<evidence type="ECO:0000313" key="7">
    <source>
        <dbReference type="EMBL" id="PIT97624.1"/>
    </source>
</evidence>
<evidence type="ECO:0000256" key="2">
    <source>
        <dbReference type="ARBA" id="ARBA00009773"/>
    </source>
</evidence>
<comment type="subcellular location">
    <subcellularLocation>
        <location evidence="1">Membrane</location>
        <topology evidence="1">Multi-pass membrane protein</topology>
    </subcellularLocation>
</comment>
<keyword evidence="4 6" id="KW-1133">Transmembrane helix</keyword>